<keyword evidence="4" id="KW-1185">Reference proteome</keyword>
<sequence length="573" mass="60589">MTELSRVVVIDDTDPRITYTGQWTAASGTTNRHNENGNFGDVYQNTLRTTTSNGARLSFTFTGNAAQIYGTNDPARISDGVYDPDVVCTLDGNTVPRRNQFQYRENNWLFCSFDNLSSGQHTVGLEVRTRGRAFWFDRLHYRPTTVVEGETVLAARDDADIQYNGSWQSLAQVAYFTTEIGGGFSFPFFGTRLTLMSMLPTELSHTFGQASYTIDGGEATAFAAAAPRDGAASEYNYITFETPNLPQGRHVLAVQYNGPRSAAPLVLDSLIIQGGTNRRAPEPALPPQSPPPEVTGSGPDNGNGNNGDNTVDSTPVGIGPGPSNGNGNGNGNGNSVSPGGNSGPVANNTGAANNAAPVKTEVNENGSTKLIYVLPSGQPEGIEAGKASALGQAPPTGAIIGGALGGLTFLLLSIALAVFLFKRRAARRSDPIDFNPSSMTNNHNFYHNALGSEINNHNGLGRPGMTQVSGHSPSNSVAYSGYTSNYGASGQGHALNPFSPNPQSSVRHRHSPSDVTATSNNTDITNNAVSRNADYHGSDVRSDTPSVYLQRVVASRAPDHFTDAPPAYSGARP</sequence>
<feature type="compositionally biased region" description="Pro residues" evidence="1">
    <location>
        <begin position="283"/>
        <end position="293"/>
    </location>
</feature>
<reference evidence="3 4" key="1">
    <citation type="journal article" date="2019" name="Nat. Ecol. Evol.">
        <title>Megaphylogeny resolves global patterns of mushroom evolution.</title>
        <authorList>
            <person name="Varga T."/>
            <person name="Krizsan K."/>
            <person name="Foldi C."/>
            <person name="Dima B."/>
            <person name="Sanchez-Garcia M."/>
            <person name="Sanchez-Ramirez S."/>
            <person name="Szollosi G.J."/>
            <person name="Szarkandi J.G."/>
            <person name="Papp V."/>
            <person name="Albert L."/>
            <person name="Andreopoulos W."/>
            <person name="Angelini C."/>
            <person name="Antonin V."/>
            <person name="Barry K.W."/>
            <person name="Bougher N.L."/>
            <person name="Buchanan P."/>
            <person name="Buyck B."/>
            <person name="Bense V."/>
            <person name="Catcheside P."/>
            <person name="Chovatia M."/>
            <person name="Cooper J."/>
            <person name="Damon W."/>
            <person name="Desjardin D."/>
            <person name="Finy P."/>
            <person name="Geml J."/>
            <person name="Haridas S."/>
            <person name="Hughes K."/>
            <person name="Justo A."/>
            <person name="Karasinski D."/>
            <person name="Kautmanova I."/>
            <person name="Kiss B."/>
            <person name="Kocsube S."/>
            <person name="Kotiranta H."/>
            <person name="LaButti K.M."/>
            <person name="Lechner B.E."/>
            <person name="Liimatainen K."/>
            <person name="Lipzen A."/>
            <person name="Lukacs Z."/>
            <person name="Mihaltcheva S."/>
            <person name="Morgado L.N."/>
            <person name="Niskanen T."/>
            <person name="Noordeloos M.E."/>
            <person name="Ohm R.A."/>
            <person name="Ortiz-Santana B."/>
            <person name="Ovrebo C."/>
            <person name="Racz N."/>
            <person name="Riley R."/>
            <person name="Savchenko A."/>
            <person name="Shiryaev A."/>
            <person name="Soop K."/>
            <person name="Spirin V."/>
            <person name="Szebenyi C."/>
            <person name="Tomsovsky M."/>
            <person name="Tulloss R.E."/>
            <person name="Uehling J."/>
            <person name="Grigoriev I.V."/>
            <person name="Vagvolgyi C."/>
            <person name="Papp T."/>
            <person name="Martin F.M."/>
            <person name="Miettinen O."/>
            <person name="Hibbett D.S."/>
            <person name="Nagy L.G."/>
        </authorList>
    </citation>
    <scope>NUCLEOTIDE SEQUENCE [LARGE SCALE GENOMIC DNA]</scope>
    <source>
        <strain evidence="3 4">CBS 121175</strain>
    </source>
</reference>
<keyword evidence="2" id="KW-1133">Transmembrane helix</keyword>
<feature type="compositionally biased region" description="Polar residues" evidence="1">
    <location>
        <begin position="513"/>
        <end position="530"/>
    </location>
</feature>
<evidence type="ECO:0000313" key="4">
    <source>
        <dbReference type="Proteomes" id="UP000307440"/>
    </source>
</evidence>
<organism evidence="3 4">
    <name type="scientific">Coprinopsis marcescibilis</name>
    <name type="common">Agaric fungus</name>
    <name type="synonym">Psathyrella marcescibilis</name>
    <dbReference type="NCBI Taxonomy" id="230819"/>
    <lineage>
        <taxon>Eukaryota</taxon>
        <taxon>Fungi</taxon>
        <taxon>Dikarya</taxon>
        <taxon>Basidiomycota</taxon>
        <taxon>Agaricomycotina</taxon>
        <taxon>Agaricomycetes</taxon>
        <taxon>Agaricomycetidae</taxon>
        <taxon>Agaricales</taxon>
        <taxon>Agaricineae</taxon>
        <taxon>Psathyrellaceae</taxon>
        <taxon>Coprinopsis</taxon>
    </lineage>
</organism>
<dbReference type="OrthoDB" id="3013353at2759"/>
<feature type="compositionally biased region" description="Basic and acidic residues" evidence="1">
    <location>
        <begin position="533"/>
        <end position="542"/>
    </location>
</feature>
<gene>
    <name evidence="3" type="ORF">FA15DRAFT_153144</name>
</gene>
<dbReference type="Gene3D" id="2.60.120.260">
    <property type="entry name" value="Galactose-binding domain-like"/>
    <property type="match status" value="2"/>
</dbReference>
<evidence type="ECO:0000256" key="1">
    <source>
        <dbReference type="SAM" id="MobiDB-lite"/>
    </source>
</evidence>
<dbReference type="Proteomes" id="UP000307440">
    <property type="component" value="Unassembled WGS sequence"/>
</dbReference>
<dbReference type="EMBL" id="ML210318">
    <property type="protein sequence ID" value="TFK19950.1"/>
    <property type="molecule type" value="Genomic_DNA"/>
</dbReference>
<feature type="region of interest" description="Disordered" evidence="1">
    <location>
        <begin position="490"/>
        <end position="542"/>
    </location>
</feature>
<evidence type="ECO:0000256" key="2">
    <source>
        <dbReference type="SAM" id="Phobius"/>
    </source>
</evidence>
<feature type="compositionally biased region" description="Low complexity" evidence="1">
    <location>
        <begin position="306"/>
        <end position="317"/>
    </location>
</feature>
<dbReference type="AlphaFoldDB" id="A0A5C3KII0"/>
<feature type="compositionally biased region" description="Low complexity" evidence="1">
    <location>
        <begin position="333"/>
        <end position="352"/>
    </location>
</feature>
<feature type="transmembrane region" description="Helical" evidence="2">
    <location>
        <begin position="398"/>
        <end position="421"/>
    </location>
</feature>
<proteinExistence type="predicted"/>
<protein>
    <submittedName>
        <fullName evidence="3">Uncharacterized protein</fullName>
    </submittedName>
</protein>
<accession>A0A5C3KII0</accession>
<evidence type="ECO:0000313" key="3">
    <source>
        <dbReference type="EMBL" id="TFK19950.1"/>
    </source>
</evidence>
<feature type="compositionally biased region" description="Gly residues" evidence="1">
    <location>
        <begin position="318"/>
        <end position="332"/>
    </location>
</feature>
<feature type="region of interest" description="Disordered" evidence="1">
    <location>
        <begin position="276"/>
        <end position="352"/>
    </location>
</feature>
<dbReference type="STRING" id="230819.A0A5C3KII0"/>
<keyword evidence="2" id="KW-0812">Transmembrane</keyword>
<name>A0A5C3KII0_COPMA</name>
<keyword evidence="2" id="KW-0472">Membrane</keyword>